<dbReference type="EMBL" id="BMXL01000010">
    <property type="protein sequence ID" value="GHD26073.1"/>
    <property type="molecule type" value="Genomic_DNA"/>
</dbReference>
<dbReference type="Proteomes" id="UP000654947">
    <property type="component" value="Unassembled WGS sequence"/>
</dbReference>
<gene>
    <name evidence="2" type="ORF">GCM10007147_23800</name>
</gene>
<accession>A0A919CHP0</accession>
<evidence type="ECO:0000313" key="3">
    <source>
        <dbReference type="Proteomes" id="UP000654947"/>
    </source>
</evidence>
<comment type="caution">
    <text evidence="2">The sequence shown here is derived from an EMBL/GenBank/DDBJ whole genome shotgun (WGS) entry which is preliminary data.</text>
</comment>
<evidence type="ECO:0000313" key="2">
    <source>
        <dbReference type="EMBL" id="GHD26073.1"/>
    </source>
</evidence>
<dbReference type="AlphaFoldDB" id="A0A919CHP0"/>
<proteinExistence type="predicted"/>
<evidence type="ECO:0000256" key="1">
    <source>
        <dbReference type="SAM" id="MobiDB-lite"/>
    </source>
</evidence>
<feature type="compositionally biased region" description="Polar residues" evidence="1">
    <location>
        <begin position="14"/>
        <end position="25"/>
    </location>
</feature>
<protein>
    <submittedName>
        <fullName evidence="2">Uncharacterized protein</fullName>
    </submittedName>
</protein>
<reference evidence="2 3" key="1">
    <citation type="journal article" date="2014" name="Int. J. Syst. Evol. Microbiol.">
        <title>Complete genome sequence of Corynebacterium casei LMG S-19264T (=DSM 44701T), isolated from a smear-ripened cheese.</title>
        <authorList>
            <consortium name="US DOE Joint Genome Institute (JGI-PGF)"/>
            <person name="Walter F."/>
            <person name="Albersmeier A."/>
            <person name="Kalinowski J."/>
            <person name="Ruckert C."/>
        </authorList>
    </citation>
    <scope>NUCLEOTIDE SEQUENCE [LARGE SCALE GENOMIC DNA]</scope>
    <source>
        <strain evidence="2 3">KCTC 19473</strain>
    </source>
</reference>
<sequence length="67" mass="7222">MRDSALDEVGAGNPTVSGSQGAALSQRSWIPWTHRSSLVCSDSRAVEWALDGIADLPQWVDTQHVTT</sequence>
<organism evidence="2 3">
    <name type="scientific">Nocardiopsis kunsanensis</name>
    <dbReference type="NCBI Taxonomy" id="141693"/>
    <lineage>
        <taxon>Bacteria</taxon>
        <taxon>Bacillati</taxon>
        <taxon>Actinomycetota</taxon>
        <taxon>Actinomycetes</taxon>
        <taxon>Streptosporangiales</taxon>
        <taxon>Nocardiopsidaceae</taxon>
        <taxon>Nocardiopsis</taxon>
    </lineage>
</organism>
<feature type="region of interest" description="Disordered" evidence="1">
    <location>
        <begin position="1"/>
        <end position="25"/>
    </location>
</feature>
<keyword evidence="3" id="KW-1185">Reference proteome</keyword>
<name>A0A919CHP0_9ACTN</name>